<dbReference type="AlphaFoldDB" id="A0A6B9VFR8"/>
<sequence length="58" mass="6501">MVALFVLAMQLSDVIKVGSEEMDLGYEVWTLEVGAHVGRNEPYQFDGFMSLLNSFDNS</sequence>
<accession>A0A6B9VFR8</accession>
<feature type="chain" id="PRO_5025562545" evidence="1">
    <location>
        <begin position="20"/>
        <end position="58"/>
    </location>
</feature>
<protein>
    <submittedName>
        <fullName evidence="2">Uncharacterized protein</fullName>
    </submittedName>
</protein>
<reference evidence="2 3" key="1">
    <citation type="submission" date="2020-01" db="EMBL/GenBank/DDBJ databases">
        <title>Genome sequence of Arachis hypogaea, cultivar Shitouqi.</title>
        <authorList>
            <person name="Zhuang W."/>
            <person name="Chen H."/>
            <person name="Varshney R."/>
            <person name="Wang D."/>
            <person name="Ming R."/>
        </authorList>
    </citation>
    <scope>NUCLEOTIDE SEQUENCE [LARGE SCALE GENOMIC DNA]</scope>
    <source>
        <tissue evidence="2">Young leaf</tissue>
    </source>
</reference>
<evidence type="ECO:0000313" key="2">
    <source>
        <dbReference type="EMBL" id="QHN79945.1"/>
    </source>
</evidence>
<feature type="signal peptide" evidence="1">
    <location>
        <begin position="1"/>
        <end position="19"/>
    </location>
</feature>
<name>A0A6B9VFR8_ARAHY</name>
<evidence type="ECO:0000313" key="3">
    <source>
        <dbReference type="Proteomes" id="UP000464620"/>
    </source>
</evidence>
<gene>
    <name evidence="2" type="ORF">DS421_19g674270</name>
</gene>
<dbReference type="EMBL" id="CP031001">
    <property type="protein sequence ID" value="QHN79945.1"/>
    <property type="molecule type" value="Genomic_DNA"/>
</dbReference>
<evidence type="ECO:0000256" key="1">
    <source>
        <dbReference type="SAM" id="SignalP"/>
    </source>
</evidence>
<dbReference type="Proteomes" id="UP000464620">
    <property type="component" value="Chromosome B09"/>
</dbReference>
<keyword evidence="1" id="KW-0732">Signal</keyword>
<organism evidence="2 3">
    <name type="scientific">Arachis hypogaea</name>
    <name type="common">Peanut</name>
    <dbReference type="NCBI Taxonomy" id="3818"/>
    <lineage>
        <taxon>Eukaryota</taxon>
        <taxon>Viridiplantae</taxon>
        <taxon>Streptophyta</taxon>
        <taxon>Embryophyta</taxon>
        <taxon>Tracheophyta</taxon>
        <taxon>Spermatophyta</taxon>
        <taxon>Magnoliopsida</taxon>
        <taxon>eudicotyledons</taxon>
        <taxon>Gunneridae</taxon>
        <taxon>Pentapetalae</taxon>
        <taxon>rosids</taxon>
        <taxon>fabids</taxon>
        <taxon>Fabales</taxon>
        <taxon>Fabaceae</taxon>
        <taxon>Papilionoideae</taxon>
        <taxon>50 kb inversion clade</taxon>
        <taxon>dalbergioids sensu lato</taxon>
        <taxon>Dalbergieae</taxon>
        <taxon>Pterocarpus clade</taxon>
        <taxon>Arachis</taxon>
    </lineage>
</organism>
<proteinExistence type="predicted"/>